<name>A0A9P7Q6E0_9HYPO</name>
<dbReference type="EMBL" id="SRQM01000076">
    <property type="protein sequence ID" value="KAG6119511.1"/>
    <property type="molecule type" value="Genomic_DNA"/>
</dbReference>
<accession>A0A9P7Q6E0</accession>
<gene>
    <name evidence="1" type="ORF">E4U13_007567</name>
</gene>
<dbReference type="Proteomes" id="UP000732380">
    <property type="component" value="Unassembled WGS sequence"/>
</dbReference>
<comment type="caution">
    <text evidence="1">The sequence shown here is derived from an EMBL/GenBank/DDBJ whole genome shotgun (WGS) entry which is preliminary data.</text>
</comment>
<organism evidence="1 2">
    <name type="scientific">Claviceps humidiphila</name>
    <dbReference type="NCBI Taxonomy" id="1294629"/>
    <lineage>
        <taxon>Eukaryota</taxon>
        <taxon>Fungi</taxon>
        <taxon>Dikarya</taxon>
        <taxon>Ascomycota</taxon>
        <taxon>Pezizomycotina</taxon>
        <taxon>Sordariomycetes</taxon>
        <taxon>Hypocreomycetidae</taxon>
        <taxon>Hypocreales</taxon>
        <taxon>Clavicipitaceae</taxon>
        <taxon>Claviceps</taxon>
    </lineage>
</organism>
<evidence type="ECO:0000313" key="2">
    <source>
        <dbReference type="Proteomes" id="UP000732380"/>
    </source>
</evidence>
<sequence length="97" mass="10357">MSRDGGTNGKSMMNDVFMTTAISLMGHTHVLTVTPQKASTRPEGGERLAPVVALNDFAGAESQDAVMVTIRTSSGTEDHWVVELKVQKIQPACQGKV</sequence>
<reference evidence="1 2" key="1">
    <citation type="journal article" date="2020" name="bioRxiv">
        <title>Whole genome comparisons of ergot fungi reveals the divergence and evolution of species within the genus Claviceps are the result of varying mechanisms driving genome evolution and host range expansion.</title>
        <authorList>
            <person name="Wyka S.A."/>
            <person name="Mondo S.J."/>
            <person name="Liu M."/>
            <person name="Dettman J."/>
            <person name="Nalam V."/>
            <person name="Broders K.D."/>
        </authorList>
    </citation>
    <scope>NUCLEOTIDE SEQUENCE [LARGE SCALE GENOMIC DNA]</scope>
    <source>
        <strain evidence="1 2">LM576</strain>
    </source>
</reference>
<proteinExistence type="predicted"/>
<dbReference type="AlphaFoldDB" id="A0A9P7Q6E0"/>
<protein>
    <submittedName>
        <fullName evidence="1">Uncharacterized protein</fullName>
    </submittedName>
</protein>
<keyword evidence="2" id="KW-1185">Reference proteome</keyword>
<evidence type="ECO:0000313" key="1">
    <source>
        <dbReference type="EMBL" id="KAG6119511.1"/>
    </source>
</evidence>